<dbReference type="Proteomes" id="UP000423257">
    <property type="component" value="Unassembled WGS sequence"/>
</dbReference>
<dbReference type="Pfam" id="PF14897">
    <property type="entry name" value="EpsG"/>
    <property type="match status" value="1"/>
</dbReference>
<evidence type="ECO:0000313" key="7">
    <source>
        <dbReference type="Proteomes" id="UP000423257"/>
    </source>
</evidence>
<accession>A0A1H5GAP1</accession>
<reference evidence="4 5" key="1">
    <citation type="submission" date="2016-10" db="EMBL/GenBank/DDBJ databases">
        <authorList>
            <person name="de Groot N.N."/>
        </authorList>
    </citation>
    <scope>NUCLEOTIDE SEQUENCE [LARGE SCALE GENOMIC DNA]</scope>
    <source>
        <strain evidence="4 5">BS3265</strain>
    </source>
</reference>
<feature type="transmembrane region" description="Helical" evidence="1">
    <location>
        <begin position="158"/>
        <end position="180"/>
    </location>
</feature>
<feature type="transmembrane region" description="Helical" evidence="1">
    <location>
        <begin position="128"/>
        <end position="146"/>
    </location>
</feature>
<feature type="transmembrane region" description="Helical" evidence="1">
    <location>
        <begin position="88"/>
        <end position="107"/>
    </location>
</feature>
<reference evidence="2 7" key="3">
    <citation type="submission" date="2019-09" db="EMBL/GenBank/DDBJ databases">
        <title>Draft genome sequences of 48 bacterial type strains from the CCUG.</title>
        <authorList>
            <person name="Tunovic T."/>
            <person name="Pineiro-Iglesias B."/>
            <person name="Unosson C."/>
            <person name="Inganas E."/>
            <person name="Ohlen M."/>
            <person name="Cardew S."/>
            <person name="Jensie-Markopoulos S."/>
            <person name="Salva-Serra F."/>
            <person name="Jaen-Luchoro D."/>
            <person name="Karlsson R."/>
            <person name="Svensson-Stadler L."/>
            <person name="Chun J."/>
            <person name="Moore E."/>
        </authorList>
    </citation>
    <scope>NUCLEOTIDE SEQUENCE [LARGE SCALE GENOMIC DNA]</scope>
    <source>
        <strain evidence="2 7">CCUG 51524</strain>
    </source>
</reference>
<feature type="transmembrane region" description="Helical" evidence="1">
    <location>
        <begin position="226"/>
        <end position="245"/>
    </location>
</feature>
<keyword evidence="1" id="KW-0812">Transmembrane</keyword>
<dbReference type="Proteomes" id="UP000240476">
    <property type="component" value="Unassembled WGS sequence"/>
</dbReference>
<keyword evidence="6" id="KW-1185">Reference proteome</keyword>
<feature type="transmembrane region" description="Helical" evidence="1">
    <location>
        <begin position="192"/>
        <end position="214"/>
    </location>
</feature>
<dbReference type="EMBL" id="FNUA01000002">
    <property type="protein sequence ID" value="SEE12620.1"/>
    <property type="molecule type" value="Genomic_DNA"/>
</dbReference>
<reference evidence="3 6" key="2">
    <citation type="submission" date="2018-03" db="EMBL/GenBank/DDBJ databases">
        <title>Draft genome sequence of the type strain of Pseudomonas palleroniana LMG 23076, isolated from rice in Cameroon.</title>
        <authorList>
            <person name="Tambong J.T."/>
        </authorList>
    </citation>
    <scope>NUCLEOTIDE SEQUENCE [LARGE SCALE GENOMIC DNA]</scope>
    <source>
        <strain evidence="3 6">LMG 23076</strain>
    </source>
</reference>
<dbReference type="EMBL" id="VZPQ01000012">
    <property type="protein sequence ID" value="KAB0565145.1"/>
    <property type="molecule type" value="Genomic_DNA"/>
</dbReference>
<sequence length="350" mass="38987">MIYLLGWLILLVALFFTALSGYRTRFFAGVALLFFMFVSVFRGAVGTDTNTYEVVVGRLMEGISWTGMEPGFVFMSWVLVEITGVPEIAVRLVSVVLFLIMFLHLFRSDKNEKFLMLSYMLPAFVYQYTMNGLRIGIAAMLLLFAVQNIRRSKTLTGLVLAVSALLFHYSSLVSLVFIWASQARWAKASNVLIVPLACVAVLAIFSINGDYFFAKLLSYQDSESPSALSGLGKIAVLLLLVLGVGLSRLPRLEKTKLMFLGGGFTVMFWAVSSVSYAGLRFLDLISFAFPLAILLTYSRCRLDFDRTIKLTLILAGLLAAISGYRNFIFEEGEGPTPFMPYHLNEAFDVL</sequence>
<evidence type="ECO:0000313" key="5">
    <source>
        <dbReference type="Proteomes" id="UP000199129"/>
    </source>
</evidence>
<evidence type="ECO:0000313" key="2">
    <source>
        <dbReference type="EMBL" id="KAB0565145.1"/>
    </source>
</evidence>
<dbReference type="RefSeq" id="WP_090366078.1">
    <property type="nucleotide sequence ID" value="NZ_FNUA01000002.1"/>
</dbReference>
<organism evidence="4 5">
    <name type="scientific">Pseudomonas palleroniana</name>
    <dbReference type="NCBI Taxonomy" id="191390"/>
    <lineage>
        <taxon>Bacteria</taxon>
        <taxon>Pseudomonadati</taxon>
        <taxon>Pseudomonadota</taxon>
        <taxon>Gammaproteobacteria</taxon>
        <taxon>Pseudomonadales</taxon>
        <taxon>Pseudomonadaceae</taxon>
        <taxon>Pseudomonas</taxon>
    </lineage>
</organism>
<dbReference type="Proteomes" id="UP000199129">
    <property type="component" value="Unassembled WGS sequence"/>
</dbReference>
<gene>
    <name evidence="3" type="ORF">C9383_02020</name>
    <name evidence="2" type="ORF">F7R03_19220</name>
    <name evidence="4" type="ORF">SAMN04490198_0600</name>
</gene>
<dbReference type="InterPro" id="IPR049458">
    <property type="entry name" value="EpsG-like"/>
</dbReference>
<keyword evidence="1" id="KW-1133">Transmembrane helix</keyword>
<feature type="transmembrane region" description="Helical" evidence="1">
    <location>
        <begin position="281"/>
        <end position="298"/>
    </location>
</feature>
<evidence type="ECO:0000256" key="1">
    <source>
        <dbReference type="SAM" id="Phobius"/>
    </source>
</evidence>
<name>A0A1H5GAP1_9PSED</name>
<evidence type="ECO:0000313" key="3">
    <source>
        <dbReference type="EMBL" id="PTC31808.1"/>
    </source>
</evidence>
<evidence type="ECO:0000313" key="6">
    <source>
        <dbReference type="Proteomes" id="UP000240476"/>
    </source>
</evidence>
<dbReference type="AlphaFoldDB" id="A0A1H5GAP1"/>
<feature type="transmembrane region" description="Helical" evidence="1">
    <location>
        <begin position="30"/>
        <end position="47"/>
    </location>
</feature>
<dbReference type="EMBL" id="PYWX01000007">
    <property type="protein sequence ID" value="PTC31808.1"/>
    <property type="molecule type" value="Genomic_DNA"/>
</dbReference>
<protein>
    <submittedName>
        <fullName evidence="4">EpsG family protein</fullName>
    </submittedName>
</protein>
<feature type="transmembrane region" description="Helical" evidence="1">
    <location>
        <begin position="257"/>
        <end position="275"/>
    </location>
</feature>
<proteinExistence type="predicted"/>
<keyword evidence="1" id="KW-0472">Membrane</keyword>
<evidence type="ECO:0000313" key="4">
    <source>
        <dbReference type="EMBL" id="SEE12620.1"/>
    </source>
</evidence>
<feature type="transmembrane region" description="Helical" evidence="1">
    <location>
        <begin position="310"/>
        <end position="329"/>
    </location>
</feature>